<proteinExistence type="predicted"/>
<feature type="compositionally biased region" description="Low complexity" evidence="1">
    <location>
        <begin position="53"/>
        <end position="70"/>
    </location>
</feature>
<feature type="compositionally biased region" description="Low complexity" evidence="1">
    <location>
        <begin position="99"/>
        <end position="110"/>
    </location>
</feature>
<dbReference type="EMBL" id="PGCI01000320">
    <property type="protein sequence ID" value="PLW29755.1"/>
    <property type="molecule type" value="Genomic_DNA"/>
</dbReference>
<organism evidence="2 3">
    <name type="scientific">Puccinia coronata f. sp. avenae</name>
    <dbReference type="NCBI Taxonomy" id="200324"/>
    <lineage>
        <taxon>Eukaryota</taxon>
        <taxon>Fungi</taxon>
        <taxon>Dikarya</taxon>
        <taxon>Basidiomycota</taxon>
        <taxon>Pucciniomycotina</taxon>
        <taxon>Pucciniomycetes</taxon>
        <taxon>Pucciniales</taxon>
        <taxon>Pucciniaceae</taxon>
        <taxon>Puccinia</taxon>
    </lineage>
</organism>
<feature type="compositionally biased region" description="Polar residues" evidence="1">
    <location>
        <begin position="111"/>
        <end position="120"/>
    </location>
</feature>
<dbReference type="Proteomes" id="UP000235392">
    <property type="component" value="Unassembled WGS sequence"/>
</dbReference>
<accession>A0A2N5TW73</accession>
<evidence type="ECO:0000313" key="2">
    <source>
        <dbReference type="EMBL" id="PLW29755.1"/>
    </source>
</evidence>
<dbReference type="AlphaFoldDB" id="A0A2N5TW73"/>
<name>A0A2N5TW73_9BASI</name>
<feature type="region of interest" description="Disordered" evidence="1">
    <location>
        <begin position="53"/>
        <end position="120"/>
    </location>
</feature>
<sequence>MELATDLNSTTTANHLNYLTELIQDIVADFENRLAELKSVAYQLSSSVTIPASASSSASSSSDQLQQQLLPRRRSPDPIPTPSLLNLSFAKDPHLCHQSTASSTDTKSTSQPNHSKCYQQ</sequence>
<protein>
    <submittedName>
        <fullName evidence="2">Uncharacterized protein</fullName>
    </submittedName>
</protein>
<evidence type="ECO:0000256" key="1">
    <source>
        <dbReference type="SAM" id="MobiDB-lite"/>
    </source>
</evidence>
<evidence type="ECO:0000313" key="3">
    <source>
        <dbReference type="Proteomes" id="UP000235392"/>
    </source>
</evidence>
<reference evidence="2 3" key="1">
    <citation type="submission" date="2017-11" db="EMBL/GenBank/DDBJ databases">
        <title>De novo assembly and phasing of dikaryotic genomes from two isolates of Puccinia coronata f. sp. avenae, the causal agent of oat crown rust.</title>
        <authorList>
            <person name="Miller M.E."/>
            <person name="Zhang Y."/>
            <person name="Omidvar V."/>
            <person name="Sperschneider J."/>
            <person name="Schwessinger B."/>
            <person name="Raley C."/>
            <person name="Palmer J.M."/>
            <person name="Garnica D."/>
            <person name="Upadhyaya N."/>
            <person name="Rathjen J."/>
            <person name="Taylor J.M."/>
            <person name="Park R.F."/>
            <person name="Dodds P.N."/>
            <person name="Hirsch C.D."/>
            <person name="Kianian S.F."/>
            <person name="Figueroa M."/>
        </authorList>
    </citation>
    <scope>NUCLEOTIDE SEQUENCE [LARGE SCALE GENOMIC DNA]</scope>
    <source>
        <strain evidence="2">12SD80</strain>
    </source>
</reference>
<comment type="caution">
    <text evidence="2">The sequence shown here is derived from an EMBL/GenBank/DDBJ whole genome shotgun (WGS) entry which is preliminary data.</text>
</comment>
<gene>
    <name evidence="2" type="ORF">PCASD_17501</name>
</gene>